<dbReference type="InterPro" id="IPR004910">
    <property type="entry name" value="Yippee/Mis18/Cereblon"/>
</dbReference>
<accession>A0A0G2HDA1</accession>
<evidence type="ECO:0000313" key="7">
    <source>
        <dbReference type="Proteomes" id="UP000034182"/>
    </source>
</evidence>
<feature type="compositionally biased region" description="Acidic residues" evidence="4">
    <location>
        <begin position="210"/>
        <end position="224"/>
    </location>
</feature>
<name>A0A0G2HDA1_9PEZI</name>
<feature type="region of interest" description="Disordered" evidence="4">
    <location>
        <begin position="239"/>
        <end position="261"/>
    </location>
</feature>
<reference evidence="6 7" key="2">
    <citation type="submission" date="2015-05" db="EMBL/GenBank/DDBJ databases">
        <title>Distinctive expansion of gene families associated with plant cell wall degradation and secondary metabolism in the genomes of grapevine trunk pathogens.</title>
        <authorList>
            <person name="Lawrence D.P."/>
            <person name="Travadon R."/>
            <person name="Rolshausen P.E."/>
            <person name="Baumgartner K."/>
        </authorList>
    </citation>
    <scope>NUCLEOTIDE SEQUENCE [LARGE SCALE GENOMIC DNA]</scope>
    <source>
        <strain evidence="6">DS831</strain>
    </source>
</reference>
<organism evidence="6 7">
    <name type="scientific">Diplodia seriata</name>
    <dbReference type="NCBI Taxonomy" id="420778"/>
    <lineage>
        <taxon>Eukaryota</taxon>
        <taxon>Fungi</taxon>
        <taxon>Dikarya</taxon>
        <taxon>Ascomycota</taxon>
        <taxon>Pezizomycotina</taxon>
        <taxon>Dothideomycetes</taxon>
        <taxon>Dothideomycetes incertae sedis</taxon>
        <taxon>Botryosphaeriales</taxon>
        <taxon>Botryosphaeriaceae</taxon>
        <taxon>Diplodia</taxon>
    </lineage>
</organism>
<evidence type="ECO:0000259" key="5">
    <source>
        <dbReference type="PROSITE" id="PS51792"/>
    </source>
</evidence>
<evidence type="ECO:0000256" key="1">
    <source>
        <dbReference type="ARBA" id="ARBA00005613"/>
    </source>
</evidence>
<evidence type="ECO:0000313" key="6">
    <source>
        <dbReference type="EMBL" id="KKY26505.1"/>
    </source>
</evidence>
<reference evidence="6 7" key="1">
    <citation type="submission" date="2015-03" db="EMBL/GenBank/DDBJ databases">
        <authorList>
            <person name="Morales-Cruz A."/>
            <person name="Amrine K.C."/>
            <person name="Cantu D."/>
        </authorList>
    </citation>
    <scope>NUCLEOTIDE SEQUENCE [LARGE SCALE GENOMIC DNA]</scope>
    <source>
        <strain evidence="6">DS831</strain>
    </source>
</reference>
<dbReference type="PROSITE" id="PS51792">
    <property type="entry name" value="YIPPEE"/>
    <property type="match status" value="1"/>
</dbReference>
<evidence type="ECO:0000256" key="4">
    <source>
        <dbReference type="SAM" id="MobiDB-lite"/>
    </source>
</evidence>
<feature type="region of interest" description="Disordered" evidence="4">
    <location>
        <begin position="184"/>
        <end position="224"/>
    </location>
</feature>
<keyword evidence="3" id="KW-0862">Zinc</keyword>
<dbReference type="PANTHER" id="PTHR13848">
    <property type="entry name" value="PROTEIN YIPPEE-LIKE CG15309-RELATED"/>
    <property type="match status" value="1"/>
</dbReference>
<dbReference type="AlphaFoldDB" id="A0A0G2HDA1"/>
<dbReference type="InterPro" id="IPR039058">
    <property type="entry name" value="Yippee_fam"/>
</dbReference>
<dbReference type="Pfam" id="PF03226">
    <property type="entry name" value="Yippee-Mis18"/>
    <property type="match status" value="1"/>
</dbReference>
<evidence type="ECO:0000256" key="3">
    <source>
        <dbReference type="ARBA" id="ARBA00022833"/>
    </source>
</evidence>
<dbReference type="EMBL" id="LAQI01000031">
    <property type="protein sequence ID" value="KKY26505.1"/>
    <property type="molecule type" value="Genomic_DNA"/>
</dbReference>
<proteinExistence type="inferred from homology"/>
<gene>
    <name evidence="6" type="ORF">UCDDS831_g01165</name>
</gene>
<feature type="domain" description="Yippee" evidence="5">
    <location>
        <begin position="58"/>
        <end position="180"/>
    </location>
</feature>
<dbReference type="GO" id="GO:0046872">
    <property type="term" value="F:metal ion binding"/>
    <property type="evidence" value="ECO:0007669"/>
    <property type="project" value="UniProtKB-KW"/>
</dbReference>
<dbReference type="InterPro" id="IPR034751">
    <property type="entry name" value="Yippee"/>
</dbReference>
<comment type="similarity">
    <text evidence="1">Belongs to the yippee family.</text>
</comment>
<feature type="compositionally biased region" description="Low complexity" evidence="4">
    <location>
        <begin position="190"/>
        <end position="199"/>
    </location>
</feature>
<dbReference type="Proteomes" id="UP000034182">
    <property type="component" value="Unassembled WGS sequence"/>
</dbReference>
<protein>
    <submittedName>
        <fullName evidence="6">Putative yippee family protein</fullName>
    </submittedName>
</protein>
<comment type="caution">
    <text evidence="6">The sequence shown here is derived from an EMBL/GenBank/DDBJ whole genome shotgun (WGS) entry which is preliminary data.</text>
</comment>
<sequence>MLSAPSPFPLYLLPSIPFRRRRSSTETTATVTSDASTTSTSPPAATAAPSNYLRGNRSHLRCTRCLTDLCLTSQIISKGFTGRHGRAYLVAPPRPYPDNTATSDGGGISAVSHRENNLPNTYAHKPVPRQLVTGAHTVSDISCALCGAVLGWKYVAADEDSQKYKVGKFILETKRVCRGVRWENEDGDASDASPPQSSATGTKRAVSDASSEDEDIEFDSQDEDECEDLFAGVWSPSLAKRRRRGRAWREGRNGASGVEEV</sequence>
<feature type="compositionally biased region" description="Low complexity" evidence="4">
    <location>
        <begin position="25"/>
        <end position="50"/>
    </location>
</feature>
<keyword evidence="2" id="KW-0479">Metal-binding</keyword>
<feature type="region of interest" description="Disordered" evidence="4">
    <location>
        <begin position="22"/>
        <end position="51"/>
    </location>
</feature>
<evidence type="ECO:0000256" key="2">
    <source>
        <dbReference type="ARBA" id="ARBA00022723"/>
    </source>
</evidence>